<dbReference type="AlphaFoldDB" id="A0A7Y0EYB0"/>
<protein>
    <submittedName>
        <fullName evidence="1">Uncharacterized protein</fullName>
    </submittedName>
</protein>
<name>A0A7Y0EYB0_9BIFI</name>
<evidence type="ECO:0000313" key="2">
    <source>
        <dbReference type="Proteomes" id="UP000543419"/>
    </source>
</evidence>
<accession>A0A7Y0EYB0</accession>
<comment type="caution">
    <text evidence="1">The sequence shown here is derived from an EMBL/GenBank/DDBJ whole genome shotgun (WGS) entry which is preliminary data.</text>
</comment>
<dbReference type="EMBL" id="JAAIIG010000002">
    <property type="protein sequence ID" value="NMM97586.1"/>
    <property type="molecule type" value="Genomic_DNA"/>
</dbReference>
<dbReference type="RefSeq" id="WP_169240412.1">
    <property type="nucleotide sequence ID" value="NZ_JAAIIG010000002.1"/>
</dbReference>
<organism evidence="1 2">
    <name type="scientific">Bifidobacterium olomucense</name>
    <dbReference type="NCBI Taxonomy" id="2675324"/>
    <lineage>
        <taxon>Bacteria</taxon>
        <taxon>Bacillati</taxon>
        <taxon>Actinomycetota</taxon>
        <taxon>Actinomycetes</taxon>
        <taxon>Bifidobacteriales</taxon>
        <taxon>Bifidobacteriaceae</taxon>
        <taxon>Bifidobacterium</taxon>
    </lineage>
</organism>
<dbReference type="Proteomes" id="UP000543419">
    <property type="component" value="Unassembled WGS sequence"/>
</dbReference>
<reference evidence="1 2" key="1">
    <citation type="submission" date="2020-02" db="EMBL/GenBank/DDBJ databases">
        <title>Characterization of phylogenetic diversity of novel bifidobacterial species isolated in Czech ZOOs.</title>
        <authorList>
            <person name="Lugli G.A."/>
            <person name="Vera N.B."/>
            <person name="Ventura M."/>
        </authorList>
    </citation>
    <scope>NUCLEOTIDE SEQUENCE [LARGE SCALE GENOMIC DNA]</scope>
    <source>
        <strain evidence="1 2">DSM 109959</strain>
    </source>
</reference>
<sequence length="485" mass="53874">MVNDSRFDPRVADEDDWNWAYPAVVELRDGKGPDYEKCYYSGYPYPCWLPENVHLELPTDEAADAFLAGAEEWRHPVYAHPAKDGRSYEVCHAASHVDCPVNERPHRVFRSMDEFQRVWGWAQPVAAHLQNGKGPAFVMCGDGYACRYPAEAHRVFRTRLALAQFDALTLLNAWQYLPAELVAKLRSQQVIELDPSSYEERRNYEDAASHGESDAIARTVSQLDQAALADYAPTIAERVDGLRNIAASVAFGGETDEEPDEARRILERWLGSVSKLDSLHDPHDQGYPLMAKYHDEALRSIAYALASKLGISVPEPEAAAVTAEAEDRFLASIAKHVEAADALGVPVSKALRNADRDSLKYHNRDWMDADLWRALGEKQARMYNVHGISILTPEGTIDTNPAAITGRFIANQFQADPSGYLPGLIRAIPREDDVPGDDGLYDAYSRAIGADEPESSTQRNAAAQELATLLSTRAKRYVNADTDAE</sequence>
<evidence type="ECO:0000313" key="1">
    <source>
        <dbReference type="EMBL" id="NMM97586.1"/>
    </source>
</evidence>
<gene>
    <name evidence="1" type="ORF">G1C97_0535</name>
</gene>
<proteinExistence type="predicted"/>
<keyword evidence="2" id="KW-1185">Reference proteome</keyword>